<dbReference type="SUPFAM" id="SSF52266">
    <property type="entry name" value="SGNH hydrolase"/>
    <property type="match status" value="1"/>
</dbReference>
<reference evidence="3 4" key="1">
    <citation type="submission" date="2018-12" db="EMBL/GenBank/DDBJ databases">
        <title>Rubrispira sanarue gen. nov., sp., nov., a member of the order Silvanigrellales, isolated from a brackish lake in Hamamatsu Japan.</title>
        <authorList>
            <person name="Maejima Y."/>
            <person name="Iino T."/>
            <person name="Muraguchi Y."/>
            <person name="Fukuda K."/>
            <person name="Nojiri H."/>
            <person name="Ohkuma M."/>
            <person name="Moriuchi R."/>
            <person name="Dohra H."/>
            <person name="Kimbara K."/>
            <person name="Shintani M."/>
        </authorList>
    </citation>
    <scope>NUCLEOTIDE SEQUENCE [LARGE SCALE GENOMIC DNA]</scope>
    <source>
        <strain evidence="3 4">RF1110005</strain>
    </source>
</reference>
<evidence type="ECO:0000313" key="4">
    <source>
        <dbReference type="Proteomes" id="UP000291236"/>
    </source>
</evidence>
<keyword evidence="4" id="KW-1185">Reference proteome</keyword>
<feature type="signal peptide" evidence="2">
    <location>
        <begin position="1"/>
        <end position="20"/>
    </location>
</feature>
<dbReference type="Pfam" id="PF00657">
    <property type="entry name" value="Lipase_GDSL"/>
    <property type="match status" value="1"/>
</dbReference>
<dbReference type="PANTHER" id="PTHR45642:SF139">
    <property type="entry name" value="SGNH HYDROLASE-TYPE ESTERASE DOMAIN-CONTAINING PROTEIN"/>
    <property type="match status" value="1"/>
</dbReference>
<keyword evidence="1 2" id="KW-0732">Signal</keyword>
<sequence length="323" mass="36488">MLKKGIAFVVMTFLYSISFAQESKNEIKNVIIFGDSLSDNGNYFQASATSSNRMPLPPYYKGRATNGFVWSEYFANSIQAKLINFAYLGAMTSGINARYPFAIPLLTQVENFIPKLKSGELKPANTLFVVWAGSNNIFTLDFNKPVDSLMSLWNLSFDIANSILLLKENGALNILVANLPDLGKIALNNEVEVYRKLSFMLSYISRAENLAVKTRVRIMNETKKNKDFKLLYFDAKELLEKIRVNPNQYNIKNSEKACYLGVPSTPANPNVACQNPRDYLFWDLVHPTTRVHCIAAYEIQMLLAKEALVKMPDENDLKKCTSI</sequence>
<dbReference type="Gene3D" id="3.40.50.1110">
    <property type="entry name" value="SGNH hydrolase"/>
    <property type="match status" value="1"/>
</dbReference>
<dbReference type="KEGG" id="sbf:JCM31447_07970"/>
<dbReference type="RefSeq" id="WP_130606782.1">
    <property type="nucleotide sequence ID" value="NZ_AP019368.1"/>
</dbReference>
<evidence type="ECO:0000313" key="3">
    <source>
        <dbReference type="EMBL" id="BBH52356.1"/>
    </source>
</evidence>
<feature type="chain" id="PRO_5020858127" evidence="2">
    <location>
        <begin position="21"/>
        <end position="323"/>
    </location>
</feature>
<dbReference type="EMBL" id="AP019368">
    <property type="protein sequence ID" value="BBH52356.1"/>
    <property type="molecule type" value="Genomic_DNA"/>
</dbReference>
<dbReference type="InterPro" id="IPR050592">
    <property type="entry name" value="GDSL_lipolytic_enzyme"/>
</dbReference>
<evidence type="ECO:0000256" key="2">
    <source>
        <dbReference type="SAM" id="SignalP"/>
    </source>
</evidence>
<dbReference type="InterPro" id="IPR036514">
    <property type="entry name" value="SGNH_hydro_sf"/>
</dbReference>
<evidence type="ECO:0000256" key="1">
    <source>
        <dbReference type="ARBA" id="ARBA00022729"/>
    </source>
</evidence>
<gene>
    <name evidence="3" type="ORF">JCM31447_07970</name>
</gene>
<accession>A0A4P2VHH5</accession>
<dbReference type="Proteomes" id="UP000291236">
    <property type="component" value="Chromosome"/>
</dbReference>
<organism evidence="3 4">
    <name type="scientific">Fluviispira sanaruensis</name>
    <dbReference type="NCBI Taxonomy" id="2493639"/>
    <lineage>
        <taxon>Bacteria</taxon>
        <taxon>Pseudomonadati</taxon>
        <taxon>Bdellovibrionota</taxon>
        <taxon>Oligoflexia</taxon>
        <taxon>Silvanigrellales</taxon>
        <taxon>Silvanigrellaceae</taxon>
        <taxon>Fluviispira</taxon>
    </lineage>
</organism>
<dbReference type="InterPro" id="IPR001087">
    <property type="entry name" value="GDSL"/>
</dbReference>
<dbReference type="GO" id="GO:0016788">
    <property type="term" value="F:hydrolase activity, acting on ester bonds"/>
    <property type="evidence" value="ECO:0007669"/>
    <property type="project" value="InterPro"/>
</dbReference>
<dbReference type="AlphaFoldDB" id="A0A4P2VHH5"/>
<dbReference type="CDD" id="cd01846">
    <property type="entry name" value="fatty_acyltransferase_like"/>
    <property type="match status" value="1"/>
</dbReference>
<dbReference type="OrthoDB" id="5292073at2"/>
<protein>
    <submittedName>
        <fullName evidence="3">GDSL family lipase</fullName>
    </submittedName>
</protein>
<proteinExistence type="predicted"/>
<name>A0A4P2VHH5_FLUSA</name>
<dbReference type="PANTHER" id="PTHR45642">
    <property type="entry name" value="GDSL ESTERASE/LIPASE EXL3"/>
    <property type="match status" value="1"/>
</dbReference>